<dbReference type="GO" id="GO:0008299">
    <property type="term" value="P:isoprenoid biosynthetic process"/>
    <property type="evidence" value="ECO:0007669"/>
    <property type="project" value="UniProtKB-UniRule"/>
</dbReference>
<feature type="binding site" evidence="11">
    <location>
        <position position="196"/>
    </location>
    <ligand>
        <name>FMN</name>
        <dbReference type="ChEBI" id="CHEBI:58210"/>
    </ligand>
</feature>
<evidence type="ECO:0000259" key="12">
    <source>
        <dbReference type="Pfam" id="PF01070"/>
    </source>
</evidence>
<evidence type="ECO:0000313" key="13">
    <source>
        <dbReference type="EMBL" id="MBB3936874.1"/>
    </source>
</evidence>
<feature type="domain" description="FMN-dependent dehydrogenase" evidence="12">
    <location>
        <begin position="181"/>
        <end position="340"/>
    </location>
</feature>
<dbReference type="Pfam" id="PF01070">
    <property type="entry name" value="FMN_dh"/>
    <property type="match status" value="1"/>
</dbReference>
<name>A0A7W6BRS8_9HYPH</name>
<dbReference type="EC" id="5.3.3.2" evidence="11"/>
<dbReference type="GO" id="GO:0000287">
    <property type="term" value="F:magnesium ion binding"/>
    <property type="evidence" value="ECO:0007669"/>
    <property type="project" value="UniProtKB-UniRule"/>
</dbReference>
<dbReference type="InterPro" id="IPR011179">
    <property type="entry name" value="IPdP_isomerase"/>
</dbReference>
<dbReference type="Proteomes" id="UP000531216">
    <property type="component" value="Unassembled WGS sequence"/>
</dbReference>
<feature type="binding site" evidence="11">
    <location>
        <position position="100"/>
    </location>
    <ligand>
        <name>FMN</name>
        <dbReference type="ChEBI" id="CHEBI:58210"/>
    </ligand>
</feature>
<dbReference type="PIRSF" id="PIRSF003314">
    <property type="entry name" value="IPP_isomerase"/>
    <property type="match status" value="1"/>
</dbReference>
<evidence type="ECO:0000256" key="7">
    <source>
        <dbReference type="ARBA" id="ARBA00022857"/>
    </source>
</evidence>
<keyword evidence="8 11" id="KW-0414">Isoprene biosynthesis</keyword>
<keyword evidence="2 11" id="KW-0963">Cytoplasm</keyword>
<dbReference type="EMBL" id="JACIDO010000006">
    <property type="protein sequence ID" value="MBB3936874.1"/>
    <property type="molecule type" value="Genomic_DNA"/>
</dbReference>
<dbReference type="NCBIfam" id="TIGR02151">
    <property type="entry name" value="IPP_isom_2"/>
    <property type="match status" value="1"/>
</dbReference>
<feature type="binding site" evidence="11">
    <location>
        <position position="164"/>
    </location>
    <ligand>
        <name>substrate</name>
    </ligand>
</feature>
<accession>A0A7W6BRS8</accession>
<keyword evidence="4 11" id="KW-0288">FMN</keyword>
<comment type="similarity">
    <text evidence="11">Belongs to the IPP isomerase type 2 family.</text>
</comment>
<organism evidence="13 14">
    <name type="scientific">Aureimonas phyllosphaerae</name>
    <dbReference type="NCBI Taxonomy" id="1166078"/>
    <lineage>
        <taxon>Bacteria</taxon>
        <taxon>Pseudomonadati</taxon>
        <taxon>Pseudomonadota</taxon>
        <taxon>Alphaproteobacteria</taxon>
        <taxon>Hyphomicrobiales</taxon>
        <taxon>Aurantimonadaceae</taxon>
        <taxon>Aureimonas</taxon>
    </lineage>
</organism>
<dbReference type="Gene3D" id="3.20.20.70">
    <property type="entry name" value="Aldolase class I"/>
    <property type="match status" value="1"/>
</dbReference>
<dbReference type="GO" id="GO:0010181">
    <property type="term" value="F:FMN binding"/>
    <property type="evidence" value="ECO:0007669"/>
    <property type="project" value="UniProtKB-UniRule"/>
</dbReference>
<dbReference type="CDD" id="cd02811">
    <property type="entry name" value="IDI-2_FMN"/>
    <property type="match status" value="1"/>
</dbReference>
<comment type="function">
    <text evidence="11">Involved in the biosynthesis of isoprenoids. Catalyzes the 1,3-allylic rearrangement of the homoallylic substrate isopentenyl (IPP) to its allylic isomer, dimethylallyl diphosphate (DMAPP).</text>
</comment>
<evidence type="ECO:0000256" key="11">
    <source>
        <dbReference type="HAMAP-Rule" id="MF_00354"/>
    </source>
</evidence>
<feature type="binding site" evidence="11">
    <location>
        <position position="69"/>
    </location>
    <ligand>
        <name>FMN</name>
        <dbReference type="ChEBI" id="CHEBI:58210"/>
    </ligand>
</feature>
<dbReference type="PANTHER" id="PTHR43665:SF1">
    <property type="entry name" value="ISOPENTENYL-DIPHOSPHATE DELTA-ISOMERASE"/>
    <property type="match status" value="1"/>
</dbReference>
<evidence type="ECO:0000256" key="1">
    <source>
        <dbReference type="ARBA" id="ARBA00001917"/>
    </source>
</evidence>
<evidence type="ECO:0000256" key="6">
    <source>
        <dbReference type="ARBA" id="ARBA00022842"/>
    </source>
</evidence>
<comment type="caution">
    <text evidence="13">The sequence shown here is derived from an EMBL/GenBank/DDBJ whole genome shotgun (WGS) entry which is preliminary data.</text>
</comment>
<evidence type="ECO:0000313" key="14">
    <source>
        <dbReference type="Proteomes" id="UP000531216"/>
    </source>
</evidence>
<evidence type="ECO:0000256" key="2">
    <source>
        <dbReference type="ARBA" id="ARBA00022490"/>
    </source>
</evidence>
<dbReference type="HAMAP" id="MF_00354">
    <property type="entry name" value="Idi_2"/>
    <property type="match status" value="1"/>
</dbReference>
<keyword evidence="3 11" id="KW-0285">Flavoprotein</keyword>
<comment type="subunit">
    <text evidence="10 11">Homooctamer. Dimer of tetramers.</text>
</comment>
<dbReference type="RefSeq" id="WP_090962599.1">
    <property type="nucleotide sequence ID" value="NZ_FOOA01000006.1"/>
</dbReference>
<keyword evidence="6 11" id="KW-0460">Magnesium</keyword>
<comment type="catalytic activity">
    <reaction evidence="11">
        <text>isopentenyl diphosphate = dimethylallyl diphosphate</text>
        <dbReference type="Rhea" id="RHEA:23284"/>
        <dbReference type="ChEBI" id="CHEBI:57623"/>
        <dbReference type="ChEBI" id="CHEBI:128769"/>
        <dbReference type="EC" id="5.3.3.2"/>
    </reaction>
</comment>
<keyword evidence="7 11" id="KW-0521">NADP</keyword>
<comment type="cofactor">
    <cofactor evidence="11">
        <name>NADPH</name>
        <dbReference type="ChEBI" id="CHEBI:57783"/>
    </cofactor>
</comment>
<evidence type="ECO:0000256" key="9">
    <source>
        <dbReference type="ARBA" id="ARBA00023235"/>
    </source>
</evidence>
<evidence type="ECO:0000256" key="8">
    <source>
        <dbReference type="ARBA" id="ARBA00023229"/>
    </source>
</evidence>
<feature type="binding site" evidence="11">
    <location>
        <position position="129"/>
    </location>
    <ligand>
        <name>FMN</name>
        <dbReference type="ChEBI" id="CHEBI:58210"/>
    </ligand>
</feature>
<dbReference type="PANTHER" id="PTHR43665">
    <property type="entry name" value="ISOPENTENYL-DIPHOSPHATE DELTA-ISOMERASE"/>
    <property type="match status" value="1"/>
</dbReference>
<feature type="binding site" evidence="11">
    <location>
        <begin position="11"/>
        <end position="12"/>
    </location>
    <ligand>
        <name>substrate</name>
    </ligand>
</feature>
<feature type="binding site" evidence="11">
    <location>
        <begin position="276"/>
        <end position="278"/>
    </location>
    <ligand>
        <name>FMN</name>
        <dbReference type="ChEBI" id="CHEBI:58210"/>
    </ligand>
</feature>
<dbReference type="GO" id="GO:0070402">
    <property type="term" value="F:NADPH binding"/>
    <property type="evidence" value="ECO:0007669"/>
    <property type="project" value="UniProtKB-UniRule"/>
</dbReference>
<proteinExistence type="inferred from homology"/>
<evidence type="ECO:0000256" key="4">
    <source>
        <dbReference type="ARBA" id="ARBA00022643"/>
    </source>
</evidence>
<protein>
    <recommendedName>
        <fullName evidence="11">Isopentenyl-diphosphate delta-isomerase</fullName>
        <shortName evidence="11">IPP isomerase</shortName>
        <ecNumber evidence="11">5.3.3.2</ecNumber>
    </recommendedName>
    <alternativeName>
        <fullName evidence="11">Isopentenyl diphosphate:dimethylallyl diphosphate isomerase</fullName>
    </alternativeName>
    <alternativeName>
        <fullName evidence="11">Isopentenyl pyrophosphate isomerase</fullName>
    </alternativeName>
    <alternativeName>
        <fullName evidence="11">Type 2 isopentenyl diphosphate isomerase</fullName>
        <shortName evidence="11">IDI-2</shortName>
    </alternativeName>
</protein>
<feature type="binding site" evidence="11">
    <location>
        <begin position="297"/>
        <end position="298"/>
    </location>
    <ligand>
        <name>FMN</name>
        <dbReference type="ChEBI" id="CHEBI:58210"/>
    </ligand>
</feature>
<dbReference type="SUPFAM" id="SSF51395">
    <property type="entry name" value="FMN-linked oxidoreductases"/>
    <property type="match status" value="1"/>
</dbReference>
<comment type="subcellular location">
    <subcellularLocation>
        <location evidence="11">Cytoplasm</location>
    </subcellularLocation>
</comment>
<comment type="caution">
    <text evidence="11">Lacks conserved residue(s) required for the propagation of feature annotation.</text>
</comment>
<keyword evidence="14" id="KW-1185">Reference proteome</keyword>
<dbReference type="OrthoDB" id="9795032at2"/>
<dbReference type="GO" id="GO:0005737">
    <property type="term" value="C:cytoplasm"/>
    <property type="evidence" value="ECO:0007669"/>
    <property type="project" value="UniProtKB-SubCell"/>
</dbReference>
<evidence type="ECO:0000256" key="5">
    <source>
        <dbReference type="ARBA" id="ARBA00022723"/>
    </source>
</evidence>
<dbReference type="InterPro" id="IPR000262">
    <property type="entry name" value="FMN-dep_DH"/>
</dbReference>
<evidence type="ECO:0000256" key="3">
    <source>
        <dbReference type="ARBA" id="ARBA00022630"/>
    </source>
</evidence>
<dbReference type="GO" id="GO:0016491">
    <property type="term" value="F:oxidoreductase activity"/>
    <property type="evidence" value="ECO:0007669"/>
    <property type="project" value="InterPro"/>
</dbReference>
<sequence length="347" mass="35641">MGEETGGIAARKGDHLDIVLSPRLKGRQAETGFDAVRFEHVALPEVDLDAIDLGTRFLGRTLRAPILISSMTGGPERAGAINARLAEAADHLGLALAVGSQRIALEGRGAGGLDAGLRRRAPNAPILANIGAAQLVAGWGPDEARRAVAMIEADALIVHLNPLQEALQPGGDRRWSGILAAIEALVEAVEFPVVVKEVGAGISGRLARQLVDAGVAAIDVAGAGGTSWAAIEAERTSDPRARAAALLFSDWGIPTARAIRDVRVACPEAVVIGSGGVRNGLDAARAIRLGADLVGQAAAGLPAADRSSEAVVDHFTQVIEELRIACFCTGSADLAALRRAPLLPSGG</sequence>
<reference evidence="13 14" key="1">
    <citation type="submission" date="2020-08" db="EMBL/GenBank/DDBJ databases">
        <title>Genomic Encyclopedia of Type Strains, Phase IV (KMG-IV): sequencing the most valuable type-strain genomes for metagenomic binning, comparative biology and taxonomic classification.</title>
        <authorList>
            <person name="Goeker M."/>
        </authorList>
    </citation>
    <scope>NUCLEOTIDE SEQUENCE [LARGE SCALE GENOMIC DNA]</scope>
    <source>
        <strain evidence="13 14">DSM 25024</strain>
    </source>
</reference>
<dbReference type="InterPro" id="IPR013785">
    <property type="entry name" value="Aldolase_TIM"/>
</dbReference>
<keyword evidence="5 11" id="KW-0479">Metal-binding</keyword>
<gene>
    <name evidence="11" type="primary">fni</name>
    <name evidence="13" type="ORF">GGR05_003039</name>
</gene>
<feature type="binding site" evidence="11">
    <location>
        <position position="226"/>
    </location>
    <ligand>
        <name>FMN</name>
        <dbReference type="ChEBI" id="CHEBI:58210"/>
    </ligand>
</feature>
<keyword evidence="9 11" id="KW-0413">Isomerase</keyword>
<dbReference type="GO" id="GO:0004452">
    <property type="term" value="F:isopentenyl-diphosphate delta-isomerase activity"/>
    <property type="evidence" value="ECO:0007669"/>
    <property type="project" value="UniProtKB-UniRule"/>
</dbReference>
<evidence type="ECO:0000256" key="10">
    <source>
        <dbReference type="ARBA" id="ARBA00025810"/>
    </source>
</evidence>
<comment type="cofactor">
    <cofactor evidence="1 11">
        <name>FMN</name>
        <dbReference type="ChEBI" id="CHEBI:58210"/>
    </cofactor>
</comment>
<comment type="cofactor">
    <cofactor evidence="11">
        <name>Mg(2+)</name>
        <dbReference type="ChEBI" id="CHEBI:18420"/>
    </cofactor>
</comment>
<dbReference type="AlphaFoldDB" id="A0A7W6BRS8"/>
<feature type="binding site" evidence="11">
    <location>
        <begin position="100"/>
        <end position="102"/>
    </location>
    <ligand>
        <name>substrate</name>
    </ligand>
</feature>
<feature type="binding site" evidence="11">
    <location>
        <position position="165"/>
    </location>
    <ligand>
        <name>Mg(2+)</name>
        <dbReference type="ChEBI" id="CHEBI:18420"/>
    </ligand>
</feature>
<feature type="binding site" evidence="11">
    <location>
        <begin position="70"/>
        <end position="72"/>
    </location>
    <ligand>
        <name>FMN</name>
        <dbReference type="ChEBI" id="CHEBI:58210"/>
    </ligand>
</feature>